<sequence length="145" mass="17103">MYSLLYTSTATEVMQPTALKEILRYSRSWNKDHHLTGCLAYIEGMLGDTHHCKFIQVLEGPENEVIALFKNIQKDSRHHSVTLIKQGKIEKRHFDSWEMGFEKMQLENNPILQDFFKLDPQLIAIHGTINNNMMMDFMRSFYDYL</sequence>
<dbReference type="InterPro" id="IPR036046">
    <property type="entry name" value="Acylphosphatase-like_dom_sf"/>
</dbReference>
<dbReference type="Gene3D" id="3.30.70.100">
    <property type="match status" value="1"/>
</dbReference>
<evidence type="ECO:0000313" key="3">
    <source>
        <dbReference type="Proteomes" id="UP000487757"/>
    </source>
</evidence>
<dbReference type="Pfam" id="PF04940">
    <property type="entry name" value="BLUF"/>
    <property type="match status" value="1"/>
</dbReference>
<gene>
    <name evidence="2" type="ORF">GJU39_17490</name>
</gene>
<name>A0A7K0G3U4_9SPHI</name>
<dbReference type="OrthoDB" id="1122028at2"/>
<dbReference type="PROSITE" id="PS50925">
    <property type="entry name" value="BLUF"/>
    <property type="match status" value="1"/>
</dbReference>
<evidence type="ECO:0000259" key="1">
    <source>
        <dbReference type="PROSITE" id="PS50925"/>
    </source>
</evidence>
<protein>
    <recommendedName>
        <fullName evidence="1">BLUF domain-containing protein</fullName>
    </recommendedName>
</protein>
<dbReference type="GO" id="GO:0009882">
    <property type="term" value="F:blue light photoreceptor activity"/>
    <property type="evidence" value="ECO:0007669"/>
    <property type="project" value="InterPro"/>
</dbReference>
<feature type="domain" description="BLUF" evidence="1">
    <location>
        <begin position="1"/>
        <end position="100"/>
    </location>
</feature>
<keyword evidence="3" id="KW-1185">Reference proteome</keyword>
<dbReference type="Proteomes" id="UP000487757">
    <property type="component" value="Unassembled WGS sequence"/>
</dbReference>
<dbReference type="GO" id="GO:0071949">
    <property type="term" value="F:FAD binding"/>
    <property type="evidence" value="ECO:0007669"/>
    <property type="project" value="InterPro"/>
</dbReference>
<dbReference type="InterPro" id="IPR007024">
    <property type="entry name" value="BLUF_domain"/>
</dbReference>
<reference evidence="2 3" key="1">
    <citation type="submission" date="2019-11" db="EMBL/GenBank/DDBJ databases">
        <title>Pedobacter petrophilus genome.</title>
        <authorList>
            <person name="Feldbauer M.J."/>
            <person name="Newman J.D."/>
        </authorList>
    </citation>
    <scope>NUCLEOTIDE SEQUENCE [LARGE SCALE GENOMIC DNA]</scope>
    <source>
        <strain evidence="2 3">LMG 29686</strain>
    </source>
</reference>
<organism evidence="2 3">
    <name type="scientific">Pedobacter petrophilus</name>
    <dbReference type="NCBI Taxonomy" id="1908241"/>
    <lineage>
        <taxon>Bacteria</taxon>
        <taxon>Pseudomonadati</taxon>
        <taxon>Bacteroidota</taxon>
        <taxon>Sphingobacteriia</taxon>
        <taxon>Sphingobacteriales</taxon>
        <taxon>Sphingobacteriaceae</taxon>
        <taxon>Pedobacter</taxon>
    </lineage>
</organism>
<dbReference type="SMART" id="SM01034">
    <property type="entry name" value="BLUF"/>
    <property type="match status" value="1"/>
</dbReference>
<dbReference type="AlphaFoldDB" id="A0A7K0G3U4"/>
<evidence type="ECO:0000313" key="2">
    <source>
        <dbReference type="EMBL" id="MRX77879.1"/>
    </source>
</evidence>
<proteinExistence type="predicted"/>
<accession>A0A7K0G3U4</accession>
<dbReference type="SUPFAM" id="SSF54975">
    <property type="entry name" value="Acylphosphatase/BLUF domain-like"/>
    <property type="match status" value="1"/>
</dbReference>
<dbReference type="EMBL" id="WKKH01000033">
    <property type="protein sequence ID" value="MRX77879.1"/>
    <property type="molecule type" value="Genomic_DNA"/>
</dbReference>
<dbReference type="RefSeq" id="WP_154282293.1">
    <property type="nucleotide sequence ID" value="NZ_JBHUJQ010000001.1"/>
</dbReference>
<comment type="caution">
    <text evidence="2">The sequence shown here is derived from an EMBL/GenBank/DDBJ whole genome shotgun (WGS) entry which is preliminary data.</text>
</comment>